<protein>
    <submittedName>
        <fullName evidence="1">Uncharacterized protein</fullName>
    </submittedName>
</protein>
<sequence>MNSAVFATCVRFKTSGLLLWIQSINAVLYRLYYNCKVLADQENRKGTDLVWLILEDKHRTSSTYKHGDVKEKVYPLKVIGLKLVAHNINFCSMTLKQNYLEEIYRGELPLHNECLMYKLESLSFSHPSDRKIIMKYLSIMREKALYNQ</sequence>
<dbReference type="AlphaFoldDB" id="A0A137P3G9"/>
<dbReference type="OrthoDB" id="2406248at2759"/>
<proteinExistence type="predicted"/>
<organism evidence="1 2">
    <name type="scientific">Conidiobolus coronatus (strain ATCC 28846 / CBS 209.66 / NRRL 28638)</name>
    <name type="common">Delacroixia coronata</name>
    <dbReference type="NCBI Taxonomy" id="796925"/>
    <lineage>
        <taxon>Eukaryota</taxon>
        <taxon>Fungi</taxon>
        <taxon>Fungi incertae sedis</taxon>
        <taxon>Zoopagomycota</taxon>
        <taxon>Entomophthoromycotina</taxon>
        <taxon>Entomophthoromycetes</taxon>
        <taxon>Entomophthorales</taxon>
        <taxon>Ancylistaceae</taxon>
        <taxon>Conidiobolus</taxon>
    </lineage>
</organism>
<name>A0A137P3G9_CONC2</name>
<gene>
    <name evidence="1" type="ORF">CONCODRAFT_7979</name>
</gene>
<evidence type="ECO:0000313" key="2">
    <source>
        <dbReference type="Proteomes" id="UP000070444"/>
    </source>
</evidence>
<dbReference type="EMBL" id="KQ964530">
    <property type="protein sequence ID" value="KXN69567.1"/>
    <property type="molecule type" value="Genomic_DNA"/>
</dbReference>
<dbReference type="Proteomes" id="UP000070444">
    <property type="component" value="Unassembled WGS sequence"/>
</dbReference>
<keyword evidence="2" id="KW-1185">Reference proteome</keyword>
<reference evidence="1 2" key="1">
    <citation type="journal article" date="2015" name="Genome Biol. Evol.">
        <title>Phylogenomic analyses indicate that early fungi evolved digesting cell walls of algal ancestors of land plants.</title>
        <authorList>
            <person name="Chang Y."/>
            <person name="Wang S."/>
            <person name="Sekimoto S."/>
            <person name="Aerts A.L."/>
            <person name="Choi C."/>
            <person name="Clum A."/>
            <person name="LaButti K.M."/>
            <person name="Lindquist E.A."/>
            <person name="Yee Ngan C."/>
            <person name="Ohm R.A."/>
            <person name="Salamov A.A."/>
            <person name="Grigoriev I.V."/>
            <person name="Spatafora J.W."/>
            <person name="Berbee M.L."/>
        </authorList>
    </citation>
    <scope>NUCLEOTIDE SEQUENCE [LARGE SCALE GENOMIC DNA]</scope>
    <source>
        <strain evidence="1 2">NRRL 28638</strain>
    </source>
</reference>
<evidence type="ECO:0000313" key="1">
    <source>
        <dbReference type="EMBL" id="KXN69567.1"/>
    </source>
</evidence>
<accession>A0A137P3G9</accession>